<evidence type="ECO:0000256" key="8">
    <source>
        <dbReference type="PROSITE-ProRule" id="PRU00276"/>
    </source>
</evidence>
<keyword evidence="5" id="KW-0482">Metalloprotease</keyword>
<dbReference type="EMBL" id="CP111015">
    <property type="protein sequence ID" value="WAR03370.1"/>
    <property type="molecule type" value="Genomic_DNA"/>
</dbReference>
<evidence type="ECO:0000256" key="1">
    <source>
        <dbReference type="ARBA" id="ARBA00022670"/>
    </source>
</evidence>
<dbReference type="Proteomes" id="UP001164746">
    <property type="component" value="Chromosome 4"/>
</dbReference>
<feature type="active site" evidence="8">
    <location>
        <position position="456"/>
    </location>
</feature>
<feature type="chain" id="PRO_5046369062" evidence="10">
    <location>
        <begin position="23"/>
        <end position="679"/>
    </location>
</feature>
<name>A0ABY7E353_MYAAR</name>
<keyword evidence="3" id="KW-0378">Hydrolase</keyword>
<reference evidence="12" key="1">
    <citation type="submission" date="2022-11" db="EMBL/GenBank/DDBJ databases">
        <title>Centuries of genome instability and evolution in soft-shell clam transmissible cancer (bioRxiv).</title>
        <authorList>
            <person name="Hart S.F.M."/>
            <person name="Yonemitsu M.A."/>
            <person name="Giersch R.M."/>
            <person name="Beal B.F."/>
            <person name="Arriagada G."/>
            <person name="Davis B.W."/>
            <person name="Ostrander E.A."/>
            <person name="Goff S.P."/>
            <person name="Metzger M.J."/>
        </authorList>
    </citation>
    <scope>NUCLEOTIDE SEQUENCE</scope>
    <source>
        <strain evidence="12">MELC-2E11</strain>
        <tissue evidence="12">Siphon/mantle</tissue>
    </source>
</reference>
<dbReference type="InterPro" id="IPR041645">
    <property type="entry name" value="ADAMTS_CR_2"/>
</dbReference>
<dbReference type="InterPro" id="IPR001590">
    <property type="entry name" value="Peptidase_M12B"/>
</dbReference>
<evidence type="ECO:0000256" key="9">
    <source>
        <dbReference type="SAM" id="MobiDB-lite"/>
    </source>
</evidence>
<feature type="signal peptide" evidence="10">
    <location>
        <begin position="1"/>
        <end position="22"/>
    </location>
</feature>
<dbReference type="Pfam" id="PF17771">
    <property type="entry name" value="ADAMTS_CR_2"/>
    <property type="match status" value="1"/>
</dbReference>
<organism evidence="12 13">
    <name type="scientific">Mya arenaria</name>
    <name type="common">Soft-shell clam</name>
    <dbReference type="NCBI Taxonomy" id="6604"/>
    <lineage>
        <taxon>Eukaryota</taxon>
        <taxon>Metazoa</taxon>
        <taxon>Spiralia</taxon>
        <taxon>Lophotrochozoa</taxon>
        <taxon>Mollusca</taxon>
        <taxon>Bivalvia</taxon>
        <taxon>Autobranchia</taxon>
        <taxon>Heteroconchia</taxon>
        <taxon>Euheterodonta</taxon>
        <taxon>Imparidentia</taxon>
        <taxon>Neoheterodontei</taxon>
        <taxon>Myida</taxon>
        <taxon>Myoidea</taxon>
        <taxon>Myidae</taxon>
        <taxon>Mya</taxon>
    </lineage>
</organism>
<sequence length="679" mass="77621">MESSKVARVVFGFILLCGIGESFLDDSVVVVDLNYDPLMRQLGGGQLPGSLTFRLERPGQENVHLNLVENRRLNQDAPMLEVKRQQDGTDKLVQRQCRKIEDAKFYQDKTNKASLMVSCVGRGYGPCKRQLTGSIELDDVAYEIMPVPEMASHERSFAVANKSPHIMMRVKDMASGGSGEHSEEETTDNKEKIPPRPHPNGGRRGAQGFRESFDDAKVPPELERKEIDEPFDDAKIPPEEVGKGIDGHSDVRMKLLTELKEVLMRKYPQPPGRRLHSNRQKRQSRVYALEVLVGIDPSVWAWYYEQTNAADGMTKEEMTEHEIRKQFSHIINGISQRYENIEDPEMNIYVTVSGFLIYKTRDSTNPLPLSTPIQTVEDSQLVDGEVYLDSLAPWLAGLSGLPHNDHAMVFTRYDLQADGSTGVVGIAWLSNVCKFYRVSINEESSYFITTSVGAHELGHNRKDEYTMNPWKFSDCSVNAFKSYVSLLDTENNNCLLDHGDYYNEDEYKSHVSQLPGQLYTVEEQCKRTRGDNSTQSCGQTSTDPVICRALLCSGGDDFCYYQAALPGTPCDAPATNKIWRVCRENNRNNKYDNESHHEHHNQHYPNNNNNNKITYHYNKHYPNNNNNINNKITYHYNKHYPNNNEITYNYNQHYPNSNSKITYHYIQNNDSFYSRFALV</sequence>
<comment type="caution">
    <text evidence="8">Lacks conserved residue(s) required for the propagation of feature annotation.</text>
</comment>
<dbReference type="Gene3D" id="3.40.390.10">
    <property type="entry name" value="Collagenase (Catalytic Domain)"/>
    <property type="match status" value="1"/>
</dbReference>
<evidence type="ECO:0000256" key="2">
    <source>
        <dbReference type="ARBA" id="ARBA00022723"/>
    </source>
</evidence>
<dbReference type="SUPFAM" id="SSF55486">
    <property type="entry name" value="Metalloproteases ('zincins'), catalytic domain"/>
    <property type="match status" value="1"/>
</dbReference>
<feature type="compositionally biased region" description="Basic and acidic residues" evidence="9">
    <location>
        <begin position="211"/>
        <end position="226"/>
    </location>
</feature>
<dbReference type="Gene3D" id="3.40.1620.60">
    <property type="match status" value="1"/>
</dbReference>
<accession>A0ABY7E353</accession>
<dbReference type="PROSITE" id="PS50215">
    <property type="entry name" value="ADAM_MEPRO"/>
    <property type="match status" value="1"/>
</dbReference>
<proteinExistence type="predicted"/>
<evidence type="ECO:0000256" key="5">
    <source>
        <dbReference type="ARBA" id="ARBA00023049"/>
    </source>
</evidence>
<evidence type="ECO:0000256" key="3">
    <source>
        <dbReference type="ARBA" id="ARBA00022801"/>
    </source>
</evidence>
<dbReference type="InterPro" id="IPR024079">
    <property type="entry name" value="MetalloPept_cat_dom_sf"/>
</dbReference>
<evidence type="ECO:0000313" key="12">
    <source>
        <dbReference type="EMBL" id="WAR03370.1"/>
    </source>
</evidence>
<feature type="domain" description="Peptidase M12B" evidence="11">
    <location>
        <begin position="287"/>
        <end position="497"/>
    </location>
</feature>
<evidence type="ECO:0000313" key="13">
    <source>
        <dbReference type="Proteomes" id="UP001164746"/>
    </source>
</evidence>
<evidence type="ECO:0000259" key="11">
    <source>
        <dbReference type="PROSITE" id="PS50215"/>
    </source>
</evidence>
<evidence type="ECO:0000256" key="6">
    <source>
        <dbReference type="ARBA" id="ARBA00023157"/>
    </source>
</evidence>
<gene>
    <name evidence="12" type="ORF">MAR_009928</name>
</gene>
<keyword evidence="1" id="KW-0645">Protease</keyword>
<keyword evidence="10" id="KW-0732">Signal</keyword>
<keyword evidence="2" id="KW-0479">Metal-binding</keyword>
<evidence type="ECO:0000256" key="7">
    <source>
        <dbReference type="ARBA" id="ARBA00023180"/>
    </source>
</evidence>
<keyword evidence="4" id="KW-0862">Zinc</keyword>
<evidence type="ECO:0000256" key="4">
    <source>
        <dbReference type="ARBA" id="ARBA00022833"/>
    </source>
</evidence>
<keyword evidence="7" id="KW-0325">Glycoprotein</keyword>
<protein>
    <submittedName>
        <fullName evidence="12">MIG17-like protein</fullName>
    </submittedName>
</protein>
<keyword evidence="13" id="KW-1185">Reference proteome</keyword>
<evidence type="ECO:0000256" key="10">
    <source>
        <dbReference type="SAM" id="SignalP"/>
    </source>
</evidence>
<feature type="region of interest" description="Disordered" evidence="9">
    <location>
        <begin position="173"/>
        <end position="226"/>
    </location>
</feature>
<keyword evidence="6" id="KW-1015">Disulfide bond</keyword>